<gene>
    <name evidence="2" type="ORF">HPB48_003179</name>
</gene>
<dbReference type="VEuPathDB" id="VectorBase:HLOH_052927"/>
<keyword evidence="3" id="KW-1185">Reference proteome</keyword>
<organism evidence="2 3">
    <name type="scientific">Haemaphysalis longicornis</name>
    <name type="common">Bush tick</name>
    <dbReference type="NCBI Taxonomy" id="44386"/>
    <lineage>
        <taxon>Eukaryota</taxon>
        <taxon>Metazoa</taxon>
        <taxon>Ecdysozoa</taxon>
        <taxon>Arthropoda</taxon>
        <taxon>Chelicerata</taxon>
        <taxon>Arachnida</taxon>
        <taxon>Acari</taxon>
        <taxon>Parasitiformes</taxon>
        <taxon>Ixodida</taxon>
        <taxon>Ixodoidea</taxon>
        <taxon>Ixodidae</taxon>
        <taxon>Haemaphysalinae</taxon>
        <taxon>Haemaphysalis</taxon>
    </lineage>
</organism>
<dbReference type="Proteomes" id="UP000821853">
    <property type="component" value="Chromosome 9"/>
</dbReference>
<evidence type="ECO:0008006" key="4">
    <source>
        <dbReference type="Google" id="ProtNLM"/>
    </source>
</evidence>
<dbReference type="SUPFAM" id="SSF81606">
    <property type="entry name" value="PP2C-like"/>
    <property type="match status" value="1"/>
</dbReference>
<dbReference type="AlphaFoldDB" id="A0A9J6H0H2"/>
<dbReference type="EMBL" id="JABSTR010000011">
    <property type="protein sequence ID" value="KAH9381202.1"/>
    <property type="molecule type" value="Genomic_DNA"/>
</dbReference>
<proteinExistence type="predicted"/>
<accession>A0A9J6H0H2</accession>
<dbReference type="Gene3D" id="3.60.40.10">
    <property type="entry name" value="PPM-type phosphatase domain"/>
    <property type="match status" value="1"/>
</dbReference>
<evidence type="ECO:0000256" key="1">
    <source>
        <dbReference type="SAM" id="MobiDB-lite"/>
    </source>
</evidence>
<comment type="caution">
    <text evidence="2">The sequence shown here is derived from an EMBL/GenBank/DDBJ whole genome shotgun (WGS) entry which is preliminary data.</text>
</comment>
<feature type="compositionally biased region" description="Low complexity" evidence="1">
    <location>
        <begin position="94"/>
        <end position="109"/>
    </location>
</feature>
<protein>
    <recommendedName>
        <fullName evidence="4">PPM-type phosphatase domain-containing protein</fullName>
    </recommendedName>
</protein>
<dbReference type="InterPro" id="IPR036457">
    <property type="entry name" value="PPM-type-like_dom_sf"/>
</dbReference>
<evidence type="ECO:0000313" key="3">
    <source>
        <dbReference type="Proteomes" id="UP000821853"/>
    </source>
</evidence>
<dbReference type="OMA" id="SWRTADN"/>
<evidence type="ECO:0000313" key="2">
    <source>
        <dbReference type="EMBL" id="KAH9381202.1"/>
    </source>
</evidence>
<name>A0A9J6H0H2_HAELO</name>
<feature type="compositionally biased region" description="Pro residues" evidence="1">
    <location>
        <begin position="110"/>
        <end position="120"/>
    </location>
</feature>
<feature type="region of interest" description="Disordered" evidence="1">
    <location>
        <begin position="91"/>
        <end position="120"/>
    </location>
</feature>
<dbReference type="OrthoDB" id="10264738at2759"/>
<reference evidence="2 3" key="1">
    <citation type="journal article" date="2020" name="Cell">
        <title>Large-Scale Comparative Analyses of Tick Genomes Elucidate Their Genetic Diversity and Vector Capacities.</title>
        <authorList>
            <consortium name="Tick Genome and Microbiome Consortium (TIGMIC)"/>
            <person name="Jia N."/>
            <person name="Wang J."/>
            <person name="Shi W."/>
            <person name="Du L."/>
            <person name="Sun Y."/>
            <person name="Zhan W."/>
            <person name="Jiang J.F."/>
            <person name="Wang Q."/>
            <person name="Zhang B."/>
            <person name="Ji P."/>
            <person name="Bell-Sakyi L."/>
            <person name="Cui X.M."/>
            <person name="Yuan T.T."/>
            <person name="Jiang B.G."/>
            <person name="Yang W.F."/>
            <person name="Lam T.T."/>
            <person name="Chang Q.C."/>
            <person name="Ding S.J."/>
            <person name="Wang X.J."/>
            <person name="Zhu J.G."/>
            <person name="Ruan X.D."/>
            <person name="Zhao L."/>
            <person name="Wei J.T."/>
            <person name="Ye R.Z."/>
            <person name="Que T.C."/>
            <person name="Du C.H."/>
            <person name="Zhou Y.H."/>
            <person name="Cheng J.X."/>
            <person name="Dai P.F."/>
            <person name="Guo W.B."/>
            <person name="Han X.H."/>
            <person name="Huang E.J."/>
            <person name="Li L.F."/>
            <person name="Wei W."/>
            <person name="Gao Y.C."/>
            <person name="Liu J.Z."/>
            <person name="Shao H.Z."/>
            <person name="Wang X."/>
            <person name="Wang C.C."/>
            <person name="Yang T.C."/>
            <person name="Huo Q.B."/>
            <person name="Li W."/>
            <person name="Chen H.Y."/>
            <person name="Chen S.E."/>
            <person name="Zhou L.G."/>
            <person name="Ni X.B."/>
            <person name="Tian J.H."/>
            <person name="Sheng Y."/>
            <person name="Liu T."/>
            <person name="Pan Y.S."/>
            <person name="Xia L.Y."/>
            <person name="Li J."/>
            <person name="Zhao F."/>
            <person name="Cao W.C."/>
        </authorList>
    </citation>
    <scope>NUCLEOTIDE SEQUENCE [LARGE SCALE GENOMIC DNA]</scope>
    <source>
        <strain evidence="2">HaeL-2018</strain>
    </source>
</reference>
<sequence>MGTDGLWDVLPNDKAAQIVLKSLDHFPASDTQRHKFRYISAAQDLVMHSRGKLKERSWRTADNRAATIDDISVFVIPLQGYQEEHRAWLATTRQQQLEQQQQQQQQQETPLPPPPAAATS</sequence>